<comment type="caution">
    <text evidence="2">The sequence shown here is derived from an EMBL/GenBank/DDBJ whole genome shotgun (WGS) entry which is preliminary data.</text>
</comment>
<dbReference type="Proteomes" id="UP001301350">
    <property type="component" value="Unassembled WGS sequence"/>
</dbReference>
<evidence type="ECO:0000313" key="2">
    <source>
        <dbReference type="EMBL" id="KAK4535869.1"/>
    </source>
</evidence>
<protein>
    <recommendedName>
        <fullName evidence="1">Rhodanese domain-containing protein</fullName>
    </recommendedName>
</protein>
<dbReference type="SUPFAM" id="SSF52821">
    <property type="entry name" value="Rhodanese/Cell cycle control phosphatase"/>
    <property type="match status" value="1"/>
</dbReference>
<evidence type="ECO:0000259" key="1">
    <source>
        <dbReference type="PROSITE" id="PS50206"/>
    </source>
</evidence>
<keyword evidence="3" id="KW-1185">Reference proteome</keyword>
<proteinExistence type="predicted"/>
<gene>
    <name evidence="2" type="ORF">CDCA_CDCA06G1894</name>
</gene>
<reference evidence="2 3" key="1">
    <citation type="submission" date="2022-07" db="EMBL/GenBank/DDBJ databases">
        <title>Genome-wide signatures of adaptation to extreme environments.</title>
        <authorList>
            <person name="Cho C.H."/>
            <person name="Yoon H.S."/>
        </authorList>
    </citation>
    <scope>NUCLEOTIDE SEQUENCE [LARGE SCALE GENOMIC DNA]</scope>
    <source>
        <strain evidence="2 3">DBV 063 E5</strain>
    </source>
</reference>
<dbReference type="AlphaFoldDB" id="A0AAV9IUE8"/>
<dbReference type="InterPro" id="IPR001763">
    <property type="entry name" value="Rhodanese-like_dom"/>
</dbReference>
<name>A0AAV9IUE8_CYACA</name>
<sequence length="190" mass="22196">MDRSEKQKRLETWMAQLERMSHASTDEPPLLRTETLRSWLEMRPPQRRVLLVDVREPEERRVSILRTAVTPLEAERQIQQQVKKRWEAEHAVLVAYCTAGVRSGAYARAWLARHPEWRGRVYNAEGILGATYIAPELIVDAESGESVRRVHVYTAAWDWAADGFDTERYSPWQVTARQARDVWSRWRGKG</sequence>
<accession>A0AAV9IUE8</accession>
<organism evidence="2 3">
    <name type="scientific">Cyanidium caldarium</name>
    <name type="common">Red alga</name>
    <dbReference type="NCBI Taxonomy" id="2771"/>
    <lineage>
        <taxon>Eukaryota</taxon>
        <taxon>Rhodophyta</taxon>
        <taxon>Bangiophyceae</taxon>
        <taxon>Cyanidiales</taxon>
        <taxon>Cyanidiaceae</taxon>
        <taxon>Cyanidium</taxon>
    </lineage>
</organism>
<evidence type="ECO:0000313" key="3">
    <source>
        <dbReference type="Proteomes" id="UP001301350"/>
    </source>
</evidence>
<dbReference type="EMBL" id="JANCYW010000006">
    <property type="protein sequence ID" value="KAK4535869.1"/>
    <property type="molecule type" value="Genomic_DNA"/>
</dbReference>
<dbReference type="Gene3D" id="3.40.250.10">
    <property type="entry name" value="Rhodanese-like domain"/>
    <property type="match status" value="1"/>
</dbReference>
<dbReference type="InterPro" id="IPR036873">
    <property type="entry name" value="Rhodanese-like_dom_sf"/>
</dbReference>
<dbReference type="PROSITE" id="PS50206">
    <property type="entry name" value="RHODANESE_3"/>
    <property type="match status" value="1"/>
</dbReference>
<feature type="domain" description="Rhodanese" evidence="1">
    <location>
        <begin position="45"/>
        <end position="168"/>
    </location>
</feature>